<evidence type="ECO:0000313" key="2">
    <source>
        <dbReference type="EMBL" id="GAA4335071.1"/>
    </source>
</evidence>
<name>A0ABP8H6E6_9ACTN</name>
<sequence>MPYSAAAGSWCSQVQTYQVGKSKGLLNQRSATIFLFVALTGIGASLFAILTVNSWPVAVTVGATAAGLFVERIME</sequence>
<proteinExistence type="predicted"/>
<keyword evidence="1" id="KW-1133">Transmembrane helix</keyword>
<organism evidence="2 3">
    <name type="scientific">Streptomyces venetus</name>
    <dbReference type="NCBI Taxonomy" id="1701086"/>
    <lineage>
        <taxon>Bacteria</taxon>
        <taxon>Bacillati</taxon>
        <taxon>Actinomycetota</taxon>
        <taxon>Actinomycetes</taxon>
        <taxon>Kitasatosporales</taxon>
        <taxon>Streptomycetaceae</taxon>
        <taxon>Streptomyces</taxon>
    </lineage>
</organism>
<evidence type="ECO:0000256" key="1">
    <source>
        <dbReference type="SAM" id="Phobius"/>
    </source>
</evidence>
<protein>
    <submittedName>
        <fullName evidence="2">Uncharacterized protein</fullName>
    </submittedName>
</protein>
<keyword evidence="1" id="KW-0472">Membrane</keyword>
<comment type="caution">
    <text evidence="2">The sequence shown here is derived from an EMBL/GenBank/DDBJ whole genome shotgun (WGS) entry which is preliminary data.</text>
</comment>
<reference evidence="3" key="1">
    <citation type="journal article" date="2019" name="Int. J. Syst. Evol. Microbiol.">
        <title>The Global Catalogue of Microorganisms (GCM) 10K type strain sequencing project: providing services to taxonomists for standard genome sequencing and annotation.</title>
        <authorList>
            <consortium name="The Broad Institute Genomics Platform"/>
            <consortium name="The Broad Institute Genome Sequencing Center for Infectious Disease"/>
            <person name="Wu L."/>
            <person name="Ma J."/>
        </authorList>
    </citation>
    <scope>NUCLEOTIDE SEQUENCE [LARGE SCALE GENOMIC DNA]</scope>
    <source>
        <strain evidence="3">JCM 31290</strain>
    </source>
</reference>
<accession>A0ABP8H6E6</accession>
<keyword evidence="1" id="KW-0812">Transmembrane</keyword>
<gene>
    <name evidence="2" type="ORF">GCM10023086_67280</name>
</gene>
<dbReference type="Proteomes" id="UP001501115">
    <property type="component" value="Unassembled WGS sequence"/>
</dbReference>
<evidence type="ECO:0000313" key="3">
    <source>
        <dbReference type="Proteomes" id="UP001501115"/>
    </source>
</evidence>
<keyword evidence="3" id="KW-1185">Reference proteome</keyword>
<dbReference type="RefSeq" id="WP_345665528.1">
    <property type="nucleotide sequence ID" value="NZ_BAABET010000013.1"/>
</dbReference>
<dbReference type="EMBL" id="BAABET010000013">
    <property type="protein sequence ID" value="GAA4335071.1"/>
    <property type="molecule type" value="Genomic_DNA"/>
</dbReference>
<feature type="transmembrane region" description="Helical" evidence="1">
    <location>
        <begin position="31"/>
        <end position="49"/>
    </location>
</feature>